<evidence type="ECO:0000256" key="4">
    <source>
        <dbReference type="ARBA" id="ARBA00012720"/>
    </source>
</evidence>
<evidence type="ECO:0000256" key="2">
    <source>
        <dbReference type="ARBA" id="ARBA00004286"/>
    </source>
</evidence>
<dbReference type="OMA" id="GMKGSVM"/>
<dbReference type="GeneTree" id="ENSGT00940000153230"/>
<sequence>MVEGPGCTVNGEKIRARVLPGQAVTDVRGRALQSPQGPGSSLAAPVAEVSFQAAAMKDSNDSSQNFLRLLNGYLYSGVETLGKELFMFFGPKALRIHFGMKGSIMINLLPCKNKNGDSSVFELQLTNDLICFFDSSVELRNSVEIQQRIRMMRELDVCSPKFSFLGAESEVKKQRDRMLCDVLLDQKVLPGVGNIIKNEALFDSGLHPALKVFQLTDEQIHHLVKMVRDFSILFYRCCKTGSAISKHYKVYKRPNCGQCHCKITVCRLGENNRMTYFCPHCQKENPQHTDICKLPTRNTIINWRPSSGDHLTDSVGRKSEEQWTCLVCTLINKPSAETCDACFTSKPVDSVFKNEENSIVFHNLVKYPCNTFRKAHAEVKINRKTAFGTTTLVLTDFSNKSNTLKRKESQTQTPDGEFQNSLPANVCFSDTRHPSKERTNYITQVSNKVNTSPTVCSQSELFSSAHKKLKTTHYSTPDLKSCNTGFSNSQLQASMTDGPCTSNAGGPRCRKHNRLCVLRVVRKHGENRGRQFYACPLPGDAQCGFFEWADLSFPFCSHGKRSIMRTVLKIGPNNGRNFFVCPLEKEKQCNFFQWAENGPGIKIIPGC</sequence>
<dbReference type="RefSeq" id="XP_003469165.1">
    <property type="nucleotide sequence ID" value="XM_003469117.4"/>
</dbReference>
<comment type="similarity">
    <text evidence="3">Belongs to the FPG family.</text>
</comment>
<evidence type="ECO:0000256" key="7">
    <source>
        <dbReference type="ARBA" id="ARBA00022723"/>
    </source>
</evidence>
<keyword evidence="17" id="KW-0511">Multifunctional enzyme</keyword>
<keyword evidence="10 26" id="KW-0863">Zinc-finger</keyword>
<dbReference type="SUPFAM" id="SSF46946">
    <property type="entry name" value="S13-like H2TH domain"/>
    <property type="match status" value="1"/>
</dbReference>
<comment type="function">
    <text evidence="20">DNA glycosylase which prefers single-stranded DNA (ssDNA), or partially ssDNA structures such as bubble and fork structures, to double-stranded DNA (dsDNA). Mediates interstrand cross-link repair in response to replication stress: acts by mediating DNA glycosylase activity, cleaving one of the two N-glycosyl bonds comprising the interstrand cross-link, which avoids the formation of a double-strand break but generates an abasic site that is bypassed by translesion synthesis polymerases. In vitro, displays strong glycosylase activity towards the hydantoin lesions spiroiminodihydantoin (Sp) and guanidinohydantoin (Gh) in both ssDNA and dsDNA; also recognizes FapyA, FapyG, 5-OHU, 5-OHC, 5-OHMH, Tg and 8-oxoA lesions in ssDNA. No activity on 8-oxoG detected. Also shows weak DNA-(apurinic or apyrimidinic site) lyase activity. In vivo, appears to be the primary enzyme involved in removing Sp and Gh from ssDNA in neonatal tissues.</text>
</comment>
<dbReference type="PROSITE" id="PS01242">
    <property type="entry name" value="ZF_FPG_1"/>
    <property type="match status" value="1"/>
</dbReference>
<dbReference type="GO" id="GO:0006284">
    <property type="term" value="P:base-excision repair"/>
    <property type="evidence" value="ECO:0007669"/>
    <property type="project" value="Ensembl"/>
</dbReference>
<dbReference type="InterPro" id="IPR012319">
    <property type="entry name" value="FPG_cat"/>
</dbReference>
<dbReference type="Gene3D" id="1.10.8.50">
    <property type="match status" value="1"/>
</dbReference>
<dbReference type="FunFam" id="2.30.30.380:FF:000017">
    <property type="entry name" value="Nei like DNA glycosylase 3"/>
    <property type="match status" value="1"/>
</dbReference>
<evidence type="ECO:0000259" key="27">
    <source>
        <dbReference type="PROSITE" id="PS50199"/>
    </source>
</evidence>
<evidence type="ECO:0000256" key="3">
    <source>
        <dbReference type="ARBA" id="ARBA00009409"/>
    </source>
</evidence>
<keyword evidence="32" id="KW-1185">Reference proteome</keyword>
<dbReference type="Pfam" id="PF00641">
    <property type="entry name" value="Zn_ribbon_RanBP"/>
    <property type="match status" value="1"/>
</dbReference>
<evidence type="ECO:0000256" key="11">
    <source>
        <dbReference type="ARBA" id="ARBA00022801"/>
    </source>
</evidence>
<evidence type="ECO:0000256" key="9">
    <source>
        <dbReference type="ARBA" id="ARBA00022763"/>
    </source>
</evidence>
<evidence type="ECO:0000256" key="14">
    <source>
        <dbReference type="ARBA" id="ARBA00023204"/>
    </source>
</evidence>
<dbReference type="InterPro" id="IPR010979">
    <property type="entry name" value="Ribosomal_uS13-like_H2TH"/>
</dbReference>
<dbReference type="GO" id="GO:0003690">
    <property type="term" value="F:double-stranded DNA binding"/>
    <property type="evidence" value="ECO:0007669"/>
    <property type="project" value="Ensembl"/>
</dbReference>
<evidence type="ECO:0000256" key="16">
    <source>
        <dbReference type="ARBA" id="ARBA00023242"/>
    </source>
</evidence>
<dbReference type="PROSITE" id="PS51066">
    <property type="entry name" value="ZF_FPG_2"/>
    <property type="match status" value="1"/>
</dbReference>
<gene>
    <name evidence="31" type="primary">NEIL3</name>
</gene>
<proteinExistence type="inferred from homology"/>
<dbReference type="EC" id="4.2.99.18" evidence="4"/>
<evidence type="ECO:0000256" key="10">
    <source>
        <dbReference type="ARBA" id="ARBA00022771"/>
    </source>
</evidence>
<feature type="domain" description="RanBP2-type" evidence="27">
    <location>
        <begin position="319"/>
        <end position="348"/>
    </location>
</feature>
<dbReference type="EMBL" id="AAKN02036229">
    <property type="status" value="NOT_ANNOTATED_CDS"/>
    <property type="molecule type" value="Genomic_DNA"/>
</dbReference>
<evidence type="ECO:0000256" key="20">
    <source>
        <dbReference type="ARBA" id="ARBA00059921"/>
    </source>
</evidence>
<dbReference type="Gene3D" id="2.30.30.380">
    <property type="entry name" value="Zn-finger domain of Sec23/24"/>
    <property type="match status" value="1"/>
</dbReference>
<evidence type="ECO:0000256" key="17">
    <source>
        <dbReference type="ARBA" id="ARBA00023268"/>
    </source>
</evidence>
<keyword evidence="18" id="KW-0326">Glycosidase</keyword>
<dbReference type="Ensembl" id="ENSCPOT00000003340.3">
    <property type="protein sequence ID" value="ENSCPOP00000002978.2"/>
    <property type="gene ID" value="ENSCPOG00000003297.4"/>
</dbReference>
<reference evidence="31" key="3">
    <citation type="submission" date="2025-09" db="UniProtKB">
        <authorList>
            <consortium name="Ensembl"/>
        </authorList>
    </citation>
    <scope>IDENTIFICATION</scope>
    <source>
        <strain evidence="31">2N</strain>
    </source>
</reference>
<reference evidence="32" key="1">
    <citation type="journal article" date="2011" name="Nature">
        <title>A high-resolution map of human evolutionary constraint using 29 mammals.</title>
        <authorList>
            <person name="Lindblad-Toh K."/>
            <person name="Garber M."/>
            <person name="Zuk O."/>
            <person name="Lin M.F."/>
            <person name="Parker B.J."/>
            <person name="Washietl S."/>
            <person name="Kheradpour P."/>
            <person name="Ernst J."/>
            <person name="Jordan G."/>
            <person name="Mauceli E."/>
            <person name="Ward L.D."/>
            <person name="Lowe C.B."/>
            <person name="Holloway A.K."/>
            <person name="Clamp M."/>
            <person name="Gnerre S."/>
            <person name="Alfoldi J."/>
            <person name="Beal K."/>
            <person name="Chang J."/>
            <person name="Clawson H."/>
            <person name="Cuff J."/>
            <person name="Di Palma F."/>
            <person name="Fitzgerald S."/>
            <person name="Flicek P."/>
            <person name="Guttman M."/>
            <person name="Hubisz M.J."/>
            <person name="Jaffe D.B."/>
            <person name="Jungreis I."/>
            <person name="Kent W.J."/>
            <person name="Kostka D."/>
            <person name="Lara M."/>
            <person name="Martins A.L."/>
            <person name="Massingham T."/>
            <person name="Moltke I."/>
            <person name="Raney B.J."/>
            <person name="Rasmussen M.D."/>
            <person name="Robinson J."/>
            <person name="Stark A."/>
            <person name="Vilella A.J."/>
            <person name="Wen J."/>
            <person name="Xie X."/>
            <person name="Zody M.C."/>
            <person name="Baldwin J."/>
            <person name="Bloom T."/>
            <person name="Chin C.W."/>
            <person name="Heiman D."/>
            <person name="Nicol R."/>
            <person name="Nusbaum C."/>
            <person name="Young S."/>
            <person name="Wilkinson J."/>
            <person name="Worley K.C."/>
            <person name="Kovar C.L."/>
            <person name="Muzny D.M."/>
            <person name="Gibbs R.A."/>
            <person name="Cree A."/>
            <person name="Dihn H.H."/>
            <person name="Fowler G."/>
            <person name="Jhangiani S."/>
            <person name="Joshi V."/>
            <person name="Lee S."/>
            <person name="Lewis L.R."/>
            <person name="Nazareth L.V."/>
            <person name="Okwuonu G."/>
            <person name="Santibanez J."/>
            <person name="Warren W.C."/>
            <person name="Mardis E.R."/>
            <person name="Weinstock G.M."/>
            <person name="Wilson R.K."/>
            <person name="Delehaunty K."/>
            <person name="Dooling D."/>
            <person name="Fronik C."/>
            <person name="Fulton L."/>
            <person name="Fulton B."/>
            <person name="Graves T."/>
            <person name="Minx P."/>
            <person name="Sodergren E."/>
            <person name="Birney E."/>
            <person name="Margulies E.H."/>
            <person name="Herrero J."/>
            <person name="Green E.D."/>
            <person name="Haussler D."/>
            <person name="Siepel A."/>
            <person name="Goldman N."/>
            <person name="Pollard K.S."/>
            <person name="Pedersen J.S."/>
            <person name="Lander E.S."/>
            <person name="Kellis M."/>
        </authorList>
    </citation>
    <scope>NUCLEOTIDE SEQUENCE [LARGE SCALE GENOMIC DNA]</scope>
    <source>
        <strain evidence="32">2N</strain>
    </source>
</reference>
<dbReference type="GO" id="GO:0005654">
    <property type="term" value="C:nucleoplasm"/>
    <property type="evidence" value="ECO:0007669"/>
    <property type="project" value="Ensembl"/>
</dbReference>
<dbReference type="PROSITE" id="PS51999">
    <property type="entry name" value="ZF_GRF"/>
    <property type="match status" value="2"/>
</dbReference>
<dbReference type="SUPFAM" id="SSF90209">
    <property type="entry name" value="Ran binding protein zinc finger-like"/>
    <property type="match status" value="1"/>
</dbReference>
<dbReference type="GO" id="GO:0000012">
    <property type="term" value="P:single strand break repair"/>
    <property type="evidence" value="ECO:0007669"/>
    <property type="project" value="Ensembl"/>
</dbReference>
<dbReference type="InterPro" id="IPR036443">
    <property type="entry name" value="Znf_RanBP2_sf"/>
</dbReference>
<dbReference type="InterPro" id="IPR000214">
    <property type="entry name" value="Znf_DNA_glyclase/AP_lyase"/>
</dbReference>
<dbReference type="EMBL" id="AAKN02036230">
    <property type="status" value="NOT_ANNOTATED_CDS"/>
    <property type="molecule type" value="Genomic_DNA"/>
</dbReference>
<dbReference type="eggNOG" id="ENOG502QWRN">
    <property type="taxonomic scope" value="Eukaryota"/>
</dbReference>
<keyword evidence="9" id="KW-0227">DNA damage</keyword>
<dbReference type="OrthoDB" id="498125at2759"/>
<dbReference type="InParanoid" id="H0V0I9"/>
<dbReference type="GO" id="GO:0008270">
    <property type="term" value="F:zinc ion binding"/>
    <property type="evidence" value="ECO:0007669"/>
    <property type="project" value="UniProtKB-KW"/>
</dbReference>
<dbReference type="CTD" id="55247"/>
<evidence type="ECO:0000259" key="28">
    <source>
        <dbReference type="PROSITE" id="PS51066"/>
    </source>
</evidence>
<evidence type="ECO:0000259" key="29">
    <source>
        <dbReference type="PROSITE" id="PS51068"/>
    </source>
</evidence>
<evidence type="ECO:0000256" key="13">
    <source>
        <dbReference type="ARBA" id="ARBA00023125"/>
    </source>
</evidence>
<protein>
    <recommendedName>
        <fullName evidence="21">Endonuclease 8-like 3</fullName>
        <ecNumber evidence="4">4.2.99.18</ecNumber>
    </recommendedName>
    <alternativeName>
        <fullName evidence="23">DNA glycosylase FPG2</fullName>
    </alternativeName>
    <alternativeName>
        <fullName evidence="22">DNA glycosylase/AP lyase Neil3</fullName>
    </alternativeName>
    <alternativeName>
        <fullName evidence="25">Endonuclease VIII-like 3</fullName>
    </alternativeName>
    <alternativeName>
        <fullName evidence="24">Nei-like protein 3</fullName>
    </alternativeName>
</protein>
<dbReference type="PANTHER" id="PTHR22993">
    <property type="entry name" value="FORMAMIDOPYRIMIDINE-DNA GLYCOSYLASE"/>
    <property type="match status" value="1"/>
</dbReference>
<dbReference type="InterPro" id="IPR010666">
    <property type="entry name" value="Znf_GRF"/>
</dbReference>
<dbReference type="GO" id="GO:0003684">
    <property type="term" value="F:damaged DNA binding"/>
    <property type="evidence" value="ECO:0007669"/>
    <property type="project" value="InterPro"/>
</dbReference>
<keyword evidence="13" id="KW-0238">DNA-binding</keyword>
<dbReference type="InterPro" id="IPR015886">
    <property type="entry name" value="H2TH_FPG"/>
</dbReference>
<keyword evidence="11" id="KW-0378">Hydrolase</keyword>
<dbReference type="Pfam" id="PF06839">
    <property type="entry name" value="Zn_ribbon_GRF"/>
    <property type="match status" value="2"/>
</dbReference>
<dbReference type="STRING" id="10141.ENSCPOP00000002978"/>
<evidence type="ECO:0000256" key="23">
    <source>
        <dbReference type="ARBA" id="ARBA00082506"/>
    </source>
</evidence>
<evidence type="ECO:0000256" key="21">
    <source>
        <dbReference type="ARBA" id="ARBA00073168"/>
    </source>
</evidence>
<evidence type="ECO:0000256" key="19">
    <source>
        <dbReference type="ARBA" id="ARBA00044632"/>
    </source>
</evidence>
<evidence type="ECO:0000256" key="6">
    <source>
        <dbReference type="ARBA" id="ARBA00022553"/>
    </source>
</evidence>
<dbReference type="InterPro" id="IPR035937">
    <property type="entry name" value="FPG_N"/>
</dbReference>
<keyword evidence="5" id="KW-0158">Chromosome</keyword>
<evidence type="ECO:0000256" key="25">
    <source>
        <dbReference type="ARBA" id="ARBA00083341"/>
    </source>
</evidence>
<keyword evidence="7" id="KW-0479">Metal-binding</keyword>
<dbReference type="VEuPathDB" id="HostDB:ENSCPOG00000003297"/>
<dbReference type="KEGG" id="cpoc:100723918"/>
<dbReference type="PROSITE" id="PS51068">
    <property type="entry name" value="FPG_CAT"/>
    <property type="match status" value="1"/>
</dbReference>
<dbReference type="GeneID" id="100723918"/>
<dbReference type="InterPro" id="IPR001876">
    <property type="entry name" value="Znf_RanBP2"/>
</dbReference>
<evidence type="ECO:0000256" key="24">
    <source>
        <dbReference type="ARBA" id="ARBA00082922"/>
    </source>
</evidence>
<dbReference type="PANTHER" id="PTHR22993:SF10">
    <property type="entry name" value="ENDONUCLEASE 8-LIKE 3"/>
    <property type="match status" value="1"/>
</dbReference>
<feature type="domain" description="Formamidopyrimidine-DNA glycosylase catalytic" evidence="29">
    <location>
        <begin position="35"/>
        <end position="139"/>
    </location>
</feature>
<dbReference type="AlphaFoldDB" id="H0V0I9"/>
<dbReference type="SMART" id="SM00547">
    <property type="entry name" value="ZnF_RBZ"/>
    <property type="match status" value="1"/>
</dbReference>
<dbReference type="Bgee" id="ENSCPOG00000003297">
    <property type="expression patterns" value="Expressed in ovary and 3 other cell types or tissues"/>
</dbReference>
<evidence type="ECO:0000256" key="18">
    <source>
        <dbReference type="ARBA" id="ARBA00023295"/>
    </source>
</evidence>
<keyword evidence="6" id="KW-0597">Phosphoprotein</keyword>
<keyword evidence="14" id="KW-0234">DNA repair</keyword>
<dbReference type="GO" id="GO:0005694">
    <property type="term" value="C:chromosome"/>
    <property type="evidence" value="ECO:0007669"/>
    <property type="project" value="UniProtKB-SubCell"/>
</dbReference>
<evidence type="ECO:0000256" key="12">
    <source>
        <dbReference type="ARBA" id="ARBA00022833"/>
    </source>
</evidence>
<feature type="domain" description="FPG-type" evidence="28">
    <location>
        <begin position="249"/>
        <end position="283"/>
    </location>
</feature>
<dbReference type="InterPro" id="IPR015887">
    <property type="entry name" value="DNA_glyclase_Znf_dom_DNA_BS"/>
</dbReference>
<feature type="domain" description="GRF-type" evidence="30">
    <location>
        <begin position="509"/>
        <end position="552"/>
    </location>
</feature>
<evidence type="ECO:0000256" key="26">
    <source>
        <dbReference type="PROSITE-ProRule" id="PRU00322"/>
    </source>
</evidence>
<dbReference type="FunFam" id="3.20.190.10:FF:000005">
    <property type="entry name" value="Nei like DNA glycosylase 3"/>
    <property type="match status" value="1"/>
</dbReference>
<evidence type="ECO:0000313" key="32">
    <source>
        <dbReference type="Proteomes" id="UP000005447"/>
    </source>
</evidence>
<evidence type="ECO:0000259" key="30">
    <source>
        <dbReference type="PROSITE" id="PS51999"/>
    </source>
</evidence>
<evidence type="ECO:0000256" key="15">
    <source>
        <dbReference type="ARBA" id="ARBA00023239"/>
    </source>
</evidence>
<evidence type="ECO:0000256" key="8">
    <source>
        <dbReference type="ARBA" id="ARBA00022737"/>
    </source>
</evidence>
<dbReference type="PROSITE" id="PS50199">
    <property type="entry name" value="ZF_RANBP2_2"/>
    <property type="match status" value="1"/>
</dbReference>
<keyword evidence="15" id="KW-0456">Lyase</keyword>
<evidence type="ECO:0000313" key="31">
    <source>
        <dbReference type="Ensembl" id="ENSCPOP00000002978.2"/>
    </source>
</evidence>
<keyword evidence="8" id="KW-0677">Repeat</keyword>
<dbReference type="Proteomes" id="UP000005447">
    <property type="component" value="Unassembled WGS sequence"/>
</dbReference>
<evidence type="ECO:0000256" key="5">
    <source>
        <dbReference type="ARBA" id="ARBA00022454"/>
    </source>
</evidence>
<reference evidence="31" key="2">
    <citation type="submission" date="2025-08" db="UniProtKB">
        <authorList>
            <consortium name="Ensembl"/>
        </authorList>
    </citation>
    <scope>IDENTIFICATION</scope>
    <source>
        <strain evidence="31">2N</strain>
    </source>
</reference>
<dbReference type="GO" id="GO:0140078">
    <property type="term" value="F:class I DNA-(apurinic or apyrimidinic site) endonuclease activity"/>
    <property type="evidence" value="ECO:0007669"/>
    <property type="project" value="UniProtKB-EC"/>
</dbReference>
<dbReference type="Gene3D" id="3.20.190.10">
    <property type="entry name" value="MutM-like, N-terminal"/>
    <property type="match status" value="1"/>
</dbReference>
<accession>H0V0I9</accession>
<dbReference type="EMBL" id="AAKN02036228">
    <property type="status" value="NOT_ANNOTATED_CDS"/>
    <property type="molecule type" value="Genomic_DNA"/>
</dbReference>
<dbReference type="GO" id="GO:0019104">
    <property type="term" value="F:DNA N-glycosylase activity"/>
    <property type="evidence" value="ECO:0007669"/>
    <property type="project" value="Ensembl"/>
</dbReference>
<keyword evidence="12" id="KW-0862">Zinc</keyword>
<dbReference type="HOGENOM" id="CLU_482283_0_0_1"/>
<keyword evidence="16" id="KW-0539">Nucleus</keyword>
<dbReference type="FunCoup" id="H0V0I9">
    <property type="interactions" value="1885"/>
</dbReference>
<organism evidence="31 32">
    <name type="scientific">Cavia porcellus</name>
    <name type="common">Guinea pig</name>
    <dbReference type="NCBI Taxonomy" id="10141"/>
    <lineage>
        <taxon>Eukaryota</taxon>
        <taxon>Metazoa</taxon>
        <taxon>Chordata</taxon>
        <taxon>Craniata</taxon>
        <taxon>Vertebrata</taxon>
        <taxon>Euteleostomi</taxon>
        <taxon>Mammalia</taxon>
        <taxon>Eutheria</taxon>
        <taxon>Euarchontoglires</taxon>
        <taxon>Glires</taxon>
        <taxon>Rodentia</taxon>
        <taxon>Hystricomorpha</taxon>
        <taxon>Caviidae</taxon>
        <taxon>Cavia</taxon>
    </lineage>
</organism>
<dbReference type="GO" id="GO:0000405">
    <property type="term" value="F:bubble DNA binding"/>
    <property type="evidence" value="ECO:0007669"/>
    <property type="project" value="Ensembl"/>
</dbReference>
<dbReference type="Pfam" id="PF06831">
    <property type="entry name" value="H2TH"/>
    <property type="match status" value="1"/>
</dbReference>
<dbReference type="SMART" id="SM01232">
    <property type="entry name" value="H2TH"/>
    <property type="match status" value="1"/>
</dbReference>
<dbReference type="GO" id="GO:0003697">
    <property type="term" value="F:single-stranded DNA binding"/>
    <property type="evidence" value="ECO:0007669"/>
    <property type="project" value="Ensembl"/>
</dbReference>
<evidence type="ECO:0000256" key="1">
    <source>
        <dbReference type="ARBA" id="ARBA00004123"/>
    </source>
</evidence>
<name>H0V0I9_CAVPO</name>
<dbReference type="FunFam" id="1.10.8.50:FF:000008">
    <property type="entry name" value="Nei-like DNA glycosylase 3"/>
    <property type="match status" value="1"/>
</dbReference>
<dbReference type="CDD" id="cd08969">
    <property type="entry name" value="MeNeil3_N"/>
    <property type="match status" value="1"/>
</dbReference>
<evidence type="ECO:0000256" key="22">
    <source>
        <dbReference type="ARBA" id="ARBA00081871"/>
    </source>
</evidence>
<comment type="catalytic activity">
    <reaction evidence="19">
        <text>2'-deoxyribonucleotide-(2'-deoxyribose 5'-phosphate)-2'-deoxyribonucleotide-DNA = a 3'-end 2'-deoxyribonucleotide-(2,3-dehydro-2,3-deoxyribose 5'-phosphate)-DNA + a 5'-end 5'-phospho-2'-deoxyribonucleoside-DNA + H(+)</text>
        <dbReference type="Rhea" id="RHEA:66592"/>
        <dbReference type="Rhea" id="RHEA-COMP:13180"/>
        <dbReference type="Rhea" id="RHEA-COMP:16897"/>
        <dbReference type="Rhea" id="RHEA-COMP:17067"/>
        <dbReference type="ChEBI" id="CHEBI:15378"/>
        <dbReference type="ChEBI" id="CHEBI:136412"/>
        <dbReference type="ChEBI" id="CHEBI:157695"/>
        <dbReference type="ChEBI" id="CHEBI:167181"/>
        <dbReference type="EC" id="4.2.99.18"/>
    </reaction>
</comment>
<feature type="domain" description="GRF-type" evidence="30">
    <location>
        <begin position="556"/>
        <end position="598"/>
    </location>
</feature>
<comment type="subcellular location">
    <subcellularLocation>
        <location evidence="2">Chromosome</location>
    </subcellularLocation>
    <subcellularLocation>
        <location evidence="1">Nucleus</location>
    </subcellularLocation>
</comment>
<dbReference type="SUPFAM" id="SSF81624">
    <property type="entry name" value="N-terminal domain of MutM-like DNA repair proteins"/>
    <property type="match status" value="1"/>
</dbReference>
<dbReference type="PROSITE" id="PS01358">
    <property type="entry name" value="ZF_RANBP2_1"/>
    <property type="match status" value="1"/>
</dbReference>